<dbReference type="KEGG" id="tvd:SG34_002635"/>
<reference evidence="3 4" key="2">
    <citation type="journal article" date="2022" name="Mar. Drugs">
        <title>Bioassay-Guided Fractionation Leads to the Detection of Cholic Acid Generated by the Rare Thalassomonas sp.</title>
        <authorList>
            <person name="Pheiffer F."/>
            <person name="Schneider Y.K."/>
            <person name="Hansen E.H."/>
            <person name="Andersen J.H."/>
            <person name="Isaksson J."/>
            <person name="Busche T."/>
            <person name="R C."/>
            <person name="Kalinowski J."/>
            <person name="Zyl L.V."/>
            <person name="Trindade M."/>
        </authorList>
    </citation>
    <scope>NUCLEOTIDE SEQUENCE [LARGE SCALE GENOMIC DNA]</scope>
    <source>
        <strain evidence="3 4">XOM25</strain>
    </source>
</reference>
<keyword evidence="2" id="KW-1133">Transmembrane helix</keyword>
<gene>
    <name evidence="3" type="ORF">SG34_002635</name>
</gene>
<evidence type="ECO:0000256" key="1">
    <source>
        <dbReference type="SAM" id="Coils"/>
    </source>
</evidence>
<name>A0AAF0CA27_9GAMM</name>
<evidence type="ECO:0000313" key="4">
    <source>
        <dbReference type="Proteomes" id="UP000032352"/>
    </source>
</evidence>
<dbReference type="Proteomes" id="UP000032352">
    <property type="component" value="Chromosome"/>
</dbReference>
<sequence>MKLQRAPIEVFNLAFLDIISCAFGAVVMLILLAKNGDEGEFNDASQISSLIQAITRAEASVSELQGAVSDKQEQLKQMQATSASNADQADALDADIARAKNNVQQLTDMASGLKETQQERQRAAITAGKATERDEEVGGIPVDSEYVIFIVDTSGSMKNIWKKIMNTMSEVLNNHPEVKGFQVMSDNGDYLIRASKGRWRKDTPKQRKAILNAMKSWYGSSSSSPMEGLEIALKTYAQKTSSLAIYIFGDDYTGGSYDIALERINKLNTNKRSGKKVARIHGIGFVSDGRANLKYATFMREVARQNNGTFMTVN</sequence>
<evidence type="ECO:0008006" key="5">
    <source>
        <dbReference type="Google" id="ProtNLM"/>
    </source>
</evidence>
<evidence type="ECO:0000313" key="3">
    <source>
        <dbReference type="EMBL" id="WDE05850.1"/>
    </source>
</evidence>
<reference evidence="3 4" key="1">
    <citation type="journal article" date="2015" name="Genome Announc.">
        <title>Draft Genome Sequences of Marine Isolates of Thalassomonas viridans and Thalassomonas actiniarum.</title>
        <authorList>
            <person name="Olonade I."/>
            <person name="van Zyl L.J."/>
            <person name="Trindade M."/>
        </authorList>
    </citation>
    <scope>NUCLEOTIDE SEQUENCE [LARGE SCALE GENOMIC DNA]</scope>
    <source>
        <strain evidence="3 4">XOM25</strain>
    </source>
</reference>
<dbReference type="RefSeq" id="WP_044836752.1">
    <property type="nucleotide sequence ID" value="NZ_CP059733.1"/>
</dbReference>
<evidence type="ECO:0000256" key="2">
    <source>
        <dbReference type="SAM" id="Phobius"/>
    </source>
</evidence>
<dbReference type="InterPro" id="IPR036465">
    <property type="entry name" value="vWFA_dom_sf"/>
</dbReference>
<keyword evidence="2" id="KW-0472">Membrane</keyword>
<keyword evidence="1" id="KW-0175">Coiled coil</keyword>
<protein>
    <recommendedName>
        <fullName evidence="5">von Willebrand factor A</fullName>
    </recommendedName>
</protein>
<dbReference type="Gene3D" id="3.40.50.410">
    <property type="entry name" value="von Willebrand factor, type A domain"/>
    <property type="match status" value="1"/>
</dbReference>
<dbReference type="AlphaFoldDB" id="A0AAF0CA27"/>
<dbReference type="EMBL" id="CP059733">
    <property type="protein sequence ID" value="WDE05850.1"/>
    <property type="molecule type" value="Genomic_DNA"/>
</dbReference>
<organism evidence="3 4">
    <name type="scientific">Thalassomonas viridans</name>
    <dbReference type="NCBI Taxonomy" id="137584"/>
    <lineage>
        <taxon>Bacteria</taxon>
        <taxon>Pseudomonadati</taxon>
        <taxon>Pseudomonadota</taxon>
        <taxon>Gammaproteobacteria</taxon>
        <taxon>Alteromonadales</taxon>
        <taxon>Colwelliaceae</taxon>
        <taxon>Thalassomonas</taxon>
    </lineage>
</organism>
<proteinExistence type="predicted"/>
<feature type="coiled-coil region" evidence="1">
    <location>
        <begin position="54"/>
        <end position="116"/>
    </location>
</feature>
<dbReference type="SUPFAM" id="SSF53300">
    <property type="entry name" value="vWA-like"/>
    <property type="match status" value="1"/>
</dbReference>
<accession>A0AAF0CA27</accession>
<feature type="transmembrane region" description="Helical" evidence="2">
    <location>
        <begin position="12"/>
        <end position="33"/>
    </location>
</feature>
<keyword evidence="4" id="KW-1185">Reference proteome</keyword>
<keyword evidence="2" id="KW-0812">Transmembrane</keyword>